<protein>
    <submittedName>
        <fullName evidence="2">Uncharacterized protein</fullName>
    </submittedName>
</protein>
<accession>W7A3E9</accession>
<feature type="compositionally biased region" description="Basic and acidic residues" evidence="1">
    <location>
        <begin position="27"/>
        <end position="42"/>
    </location>
</feature>
<evidence type="ECO:0000313" key="2">
    <source>
        <dbReference type="EMBL" id="EUD65873.1"/>
    </source>
</evidence>
<keyword evidence="3" id="KW-1185">Reference proteome</keyword>
<proteinExistence type="predicted"/>
<reference evidence="2 3" key="1">
    <citation type="submission" date="2013-02" db="EMBL/GenBank/DDBJ databases">
        <title>The Genome Sequence of Plasmodium inui San Antonio 1.</title>
        <authorList>
            <consortium name="The Broad Institute Genome Sequencing Platform"/>
            <consortium name="The Broad Institute Genome Sequencing Center for Infectious Disease"/>
            <person name="Neafsey D."/>
            <person name="Cheeseman I."/>
            <person name="Volkman S."/>
            <person name="Adams J."/>
            <person name="Walker B."/>
            <person name="Young S.K."/>
            <person name="Zeng Q."/>
            <person name="Gargeya S."/>
            <person name="Fitzgerald M."/>
            <person name="Haas B."/>
            <person name="Abouelleil A."/>
            <person name="Alvarado L."/>
            <person name="Arachchi H.M."/>
            <person name="Berlin A.M."/>
            <person name="Chapman S.B."/>
            <person name="Dewar J."/>
            <person name="Goldberg J."/>
            <person name="Griggs A."/>
            <person name="Gujja S."/>
            <person name="Hansen M."/>
            <person name="Howarth C."/>
            <person name="Imamovic A."/>
            <person name="Larimer J."/>
            <person name="McCowan C."/>
            <person name="Murphy C."/>
            <person name="Neiman D."/>
            <person name="Pearson M."/>
            <person name="Priest M."/>
            <person name="Roberts A."/>
            <person name="Saif S."/>
            <person name="Shea T."/>
            <person name="Sisk P."/>
            <person name="Sykes S."/>
            <person name="Wortman J."/>
            <person name="Nusbaum C."/>
            <person name="Birren B."/>
        </authorList>
    </citation>
    <scope>NUCLEOTIDE SEQUENCE [LARGE SCALE GENOMIC DNA]</scope>
    <source>
        <strain evidence="2 3">San Antonio 1</strain>
    </source>
</reference>
<feature type="compositionally biased region" description="Polar residues" evidence="1">
    <location>
        <begin position="135"/>
        <end position="147"/>
    </location>
</feature>
<evidence type="ECO:0000256" key="1">
    <source>
        <dbReference type="SAM" id="MobiDB-lite"/>
    </source>
</evidence>
<dbReference type="GeneID" id="20038871"/>
<dbReference type="AlphaFoldDB" id="W7A3E9"/>
<organism evidence="2 3">
    <name type="scientific">Plasmodium inui San Antonio 1</name>
    <dbReference type="NCBI Taxonomy" id="1237626"/>
    <lineage>
        <taxon>Eukaryota</taxon>
        <taxon>Sar</taxon>
        <taxon>Alveolata</taxon>
        <taxon>Apicomplexa</taxon>
        <taxon>Aconoidasida</taxon>
        <taxon>Haemosporida</taxon>
        <taxon>Plasmodiidae</taxon>
        <taxon>Plasmodium</taxon>
        <taxon>Plasmodium (Plasmodium)</taxon>
    </lineage>
</organism>
<sequence length="147" mass="17277">MHPEWSLHSDVTSRNIFTMIEAKEYLQKDEAKRRREASGGRKDLHKKNKEQNGIFTMSRKRGIFIEKITPKRISSKCREKGYIMIKKMTHRKTSSRSPGRKEHRYRTDDTKQYIQNTAEKKHHPNVAENMYPPKTSASQKNPFAATS</sequence>
<evidence type="ECO:0000313" key="3">
    <source>
        <dbReference type="Proteomes" id="UP000030640"/>
    </source>
</evidence>
<dbReference type="Proteomes" id="UP000030640">
    <property type="component" value="Unassembled WGS sequence"/>
</dbReference>
<dbReference type="VEuPathDB" id="PlasmoDB:C922_03597"/>
<feature type="region of interest" description="Disordered" evidence="1">
    <location>
        <begin position="27"/>
        <end position="55"/>
    </location>
</feature>
<gene>
    <name evidence="2" type="ORF">C922_03597</name>
</gene>
<feature type="region of interest" description="Disordered" evidence="1">
    <location>
        <begin position="87"/>
        <end position="147"/>
    </location>
</feature>
<dbReference type="RefSeq" id="XP_008817411.1">
    <property type="nucleotide sequence ID" value="XM_008819189.1"/>
</dbReference>
<name>W7A3E9_9APIC</name>
<dbReference type="EMBL" id="KI965475">
    <property type="protein sequence ID" value="EUD65873.1"/>
    <property type="molecule type" value="Genomic_DNA"/>
</dbReference>